<keyword evidence="2" id="KW-1133">Transmembrane helix</keyword>
<dbReference type="OrthoDB" id="2603at2759"/>
<accession>A0A6A6U2X9</accession>
<dbReference type="AlphaFoldDB" id="A0A6A6U2X9"/>
<feature type="transmembrane region" description="Helical" evidence="2">
    <location>
        <begin position="324"/>
        <end position="345"/>
    </location>
</feature>
<keyword evidence="4" id="KW-1185">Reference proteome</keyword>
<evidence type="ECO:0000256" key="1">
    <source>
        <dbReference type="SAM" id="MobiDB-lite"/>
    </source>
</evidence>
<feature type="transmembrane region" description="Helical" evidence="2">
    <location>
        <begin position="128"/>
        <end position="153"/>
    </location>
</feature>
<sequence length="441" mass="49276">MPRSSTFAEQRLPLQQHDFLLPVLPSANGPFTFLNPTRLAFTRKPSGSSTDQPQVTGHSDYGDHDEPAEDVGFKWTSRNNRKGRHQIEFTPAKDEKTARYSVPRPTSSPQEVLKNALKMFTDYPVWDISWLVAYIFVWGSIIWIINAFFVWLPLPQPGSEFPNEIYAGGGITAFIGATIFEVGSILLILEAVNENQEGCWGWAVEELFEDSKPHWRLSPSDDACTHHHGNRRNLVGKYSTKASSAGNEVKNGTANGEAADSKTTTGKRSWVWFPTWKDLRQHYFYELGFLACLCQLFGASIFWISGFTALPGIYNHLKGASLNGAYWAPQIIGGSGFIISGLLFMLETQDKWYKPAFGVLGWHIGFWNCVGGIGFTMCPAFGLDTASWAVYESGLATFWGSWAFMIASVLQLYESLQKHPVDLKSDMNTKKDGQIHDTEAS</sequence>
<keyword evidence="2" id="KW-0812">Transmembrane</keyword>
<evidence type="ECO:0000256" key="2">
    <source>
        <dbReference type="SAM" id="Phobius"/>
    </source>
</evidence>
<dbReference type="EMBL" id="MU004240">
    <property type="protein sequence ID" value="KAF2665767.1"/>
    <property type="molecule type" value="Genomic_DNA"/>
</dbReference>
<feature type="transmembrane region" description="Helical" evidence="2">
    <location>
        <begin position="357"/>
        <end position="382"/>
    </location>
</feature>
<feature type="region of interest" description="Disordered" evidence="1">
    <location>
        <begin position="42"/>
        <end position="71"/>
    </location>
</feature>
<reference evidence="3" key="1">
    <citation type="journal article" date="2020" name="Stud. Mycol.">
        <title>101 Dothideomycetes genomes: a test case for predicting lifestyles and emergence of pathogens.</title>
        <authorList>
            <person name="Haridas S."/>
            <person name="Albert R."/>
            <person name="Binder M."/>
            <person name="Bloem J."/>
            <person name="Labutti K."/>
            <person name="Salamov A."/>
            <person name="Andreopoulos B."/>
            <person name="Baker S."/>
            <person name="Barry K."/>
            <person name="Bills G."/>
            <person name="Bluhm B."/>
            <person name="Cannon C."/>
            <person name="Castanera R."/>
            <person name="Culley D."/>
            <person name="Daum C."/>
            <person name="Ezra D."/>
            <person name="Gonzalez J."/>
            <person name="Henrissat B."/>
            <person name="Kuo A."/>
            <person name="Liang C."/>
            <person name="Lipzen A."/>
            <person name="Lutzoni F."/>
            <person name="Magnuson J."/>
            <person name="Mondo S."/>
            <person name="Nolan M."/>
            <person name="Ohm R."/>
            <person name="Pangilinan J."/>
            <person name="Park H.-J."/>
            <person name="Ramirez L."/>
            <person name="Alfaro M."/>
            <person name="Sun H."/>
            <person name="Tritt A."/>
            <person name="Yoshinaga Y."/>
            <person name="Zwiers L.-H."/>
            <person name="Turgeon B."/>
            <person name="Goodwin S."/>
            <person name="Spatafora J."/>
            <person name="Crous P."/>
            <person name="Grigoriev I."/>
        </authorList>
    </citation>
    <scope>NUCLEOTIDE SEQUENCE</scope>
    <source>
        <strain evidence="3">CBS 115976</strain>
    </source>
</reference>
<feature type="compositionally biased region" description="Polar residues" evidence="1">
    <location>
        <begin position="45"/>
        <end position="57"/>
    </location>
</feature>
<evidence type="ECO:0008006" key="5">
    <source>
        <dbReference type="Google" id="ProtNLM"/>
    </source>
</evidence>
<feature type="transmembrane region" description="Helical" evidence="2">
    <location>
        <begin position="165"/>
        <end position="189"/>
    </location>
</feature>
<proteinExistence type="predicted"/>
<organism evidence="3 4">
    <name type="scientific">Microthyrium microscopicum</name>
    <dbReference type="NCBI Taxonomy" id="703497"/>
    <lineage>
        <taxon>Eukaryota</taxon>
        <taxon>Fungi</taxon>
        <taxon>Dikarya</taxon>
        <taxon>Ascomycota</taxon>
        <taxon>Pezizomycotina</taxon>
        <taxon>Dothideomycetes</taxon>
        <taxon>Dothideomycetes incertae sedis</taxon>
        <taxon>Microthyriales</taxon>
        <taxon>Microthyriaceae</taxon>
        <taxon>Microthyrium</taxon>
    </lineage>
</organism>
<keyword evidence="2" id="KW-0472">Membrane</keyword>
<gene>
    <name evidence="3" type="ORF">BT63DRAFT_405830</name>
</gene>
<dbReference type="Proteomes" id="UP000799302">
    <property type="component" value="Unassembled WGS sequence"/>
</dbReference>
<evidence type="ECO:0000313" key="3">
    <source>
        <dbReference type="EMBL" id="KAF2665767.1"/>
    </source>
</evidence>
<name>A0A6A6U2X9_9PEZI</name>
<protein>
    <recommendedName>
        <fullName evidence="5">Integral membrane protein</fullName>
    </recommendedName>
</protein>
<evidence type="ECO:0000313" key="4">
    <source>
        <dbReference type="Proteomes" id="UP000799302"/>
    </source>
</evidence>
<feature type="transmembrane region" description="Helical" evidence="2">
    <location>
        <begin position="388"/>
        <end position="410"/>
    </location>
</feature>
<feature type="transmembrane region" description="Helical" evidence="2">
    <location>
        <begin position="283"/>
        <end position="304"/>
    </location>
</feature>